<evidence type="ECO:0000256" key="3">
    <source>
        <dbReference type="ARBA" id="ARBA00023002"/>
    </source>
</evidence>
<dbReference type="SUPFAM" id="SSF51197">
    <property type="entry name" value="Clavaminate synthase-like"/>
    <property type="match status" value="1"/>
</dbReference>
<evidence type="ECO:0000256" key="2">
    <source>
        <dbReference type="ARBA" id="ARBA00022964"/>
    </source>
</evidence>
<dbReference type="RefSeq" id="WP_070981695.1">
    <property type="nucleotide sequence ID" value="NZ_CP043420.1"/>
</dbReference>
<dbReference type="InterPro" id="IPR051821">
    <property type="entry name" value="Asp/Asn_beta-hydroxylase"/>
</dbReference>
<dbReference type="EMBL" id="CP043420">
    <property type="protein sequence ID" value="QEL10259.1"/>
    <property type="molecule type" value="Genomic_DNA"/>
</dbReference>
<evidence type="ECO:0000256" key="1">
    <source>
        <dbReference type="ARBA" id="ARBA00007730"/>
    </source>
</evidence>
<dbReference type="AlphaFoldDB" id="A0A1S1NLW3"/>
<dbReference type="KEGG" id="kuy:FY550_03300"/>
<dbReference type="InterPro" id="IPR027443">
    <property type="entry name" value="IPNS-like_sf"/>
</dbReference>
<reference evidence="4 5" key="1">
    <citation type="submission" date="2019-08" db="EMBL/GenBank/DDBJ databases">
        <title>Complete genome sequence of Kushneria sp. YCWA18, a halophilic phosphate-solubilizing bacterium isolated from Daqiao saltern in China.</title>
        <authorList>
            <person name="Du G.-X."/>
            <person name="Qu L.-Y."/>
        </authorList>
    </citation>
    <scope>NUCLEOTIDE SEQUENCE [LARGE SCALE GENOMIC DNA]</scope>
    <source>
        <strain evidence="4 5">YCWA18</strain>
    </source>
</reference>
<protein>
    <submittedName>
        <fullName evidence="4">Aspartyl/asparaginyl beta-hydroxylase domain-containing protein</fullName>
    </submittedName>
</protein>
<dbReference type="GO" id="GO:0051213">
    <property type="term" value="F:dioxygenase activity"/>
    <property type="evidence" value="ECO:0007669"/>
    <property type="project" value="UniProtKB-KW"/>
</dbReference>
<evidence type="ECO:0000313" key="5">
    <source>
        <dbReference type="Proteomes" id="UP000322553"/>
    </source>
</evidence>
<dbReference type="Gene3D" id="2.60.120.330">
    <property type="entry name" value="B-lactam Antibiotic, Isopenicillin N Synthase, Chain"/>
    <property type="match status" value="1"/>
</dbReference>
<dbReference type="GO" id="GO:0016020">
    <property type="term" value="C:membrane"/>
    <property type="evidence" value="ECO:0007669"/>
    <property type="project" value="TreeGrafter"/>
</dbReference>
<dbReference type="PANTHER" id="PTHR46332">
    <property type="entry name" value="ASPARTATE BETA-HYDROXYLASE DOMAIN-CONTAINING PROTEIN 2"/>
    <property type="match status" value="1"/>
</dbReference>
<dbReference type="OrthoDB" id="21665at2"/>
<dbReference type="PANTHER" id="PTHR46332:SF5">
    <property type="entry name" value="ASPARTATE BETA-HYDROXYLASE DOMAIN CONTAINING 2"/>
    <property type="match status" value="1"/>
</dbReference>
<name>A0A1S1NLW3_9GAMM</name>
<dbReference type="Proteomes" id="UP000322553">
    <property type="component" value="Chromosome"/>
</dbReference>
<dbReference type="STRING" id="657387.BH688_16375"/>
<keyword evidence="2" id="KW-0223">Dioxygenase</keyword>
<dbReference type="Pfam" id="PF05118">
    <property type="entry name" value="Asp_Arg_Hydrox"/>
    <property type="match status" value="1"/>
</dbReference>
<accession>A0A1S1NLW3</accession>
<keyword evidence="3" id="KW-0560">Oxidoreductase</keyword>
<organism evidence="4 5">
    <name type="scientific">Kushneria phosphatilytica</name>
    <dbReference type="NCBI Taxonomy" id="657387"/>
    <lineage>
        <taxon>Bacteria</taxon>
        <taxon>Pseudomonadati</taxon>
        <taxon>Pseudomonadota</taxon>
        <taxon>Gammaproteobacteria</taxon>
        <taxon>Oceanospirillales</taxon>
        <taxon>Halomonadaceae</taxon>
        <taxon>Kushneria</taxon>
    </lineage>
</organism>
<keyword evidence="5" id="KW-1185">Reference proteome</keyword>
<comment type="similarity">
    <text evidence="1">Belongs to the aspartyl/asparaginyl beta-hydroxylase family.</text>
</comment>
<sequence>MTDSSTQAPSRADKRRKPWYIRIGRRLLVGIDRFIARHSLVGDQPFFDTSRFAWTKTLEADWQKIRTELDEVLRERDQLPNFQDISEDQQRLSRDDQWKTFFLYGYGYRMEENCERCPETARLIEQVPGMKTAMFSILAPGKHIPAHRGPYKGVLRYHLGLQVPEPREQCRIRVDEQIAHWEEGRSLLFDDTFDHEVWNETEGQRVVLFMDVERPMRFPASLVNRLAFTLIRLSPFVQRARRNEKRWQRNRGTARH</sequence>
<dbReference type="InterPro" id="IPR007803">
    <property type="entry name" value="Asp/Arg/Pro-Hydrxlase"/>
</dbReference>
<proteinExistence type="inferred from homology"/>
<evidence type="ECO:0000313" key="4">
    <source>
        <dbReference type="EMBL" id="QEL10259.1"/>
    </source>
</evidence>
<gene>
    <name evidence="4" type="ORF">FY550_03300</name>
</gene>